<comment type="caution">
    <text evidence="1">The sequence shown here is derived from an EMBL/GenBank/DDBJ whole genome shotgun (WGS) entry which is preliminary data.</text>
</comment>
<protein>
    <recommendedName>
        <fullName evidence="3">Lipoprotein</fullName>
    </recommendedName>
</protein>
<evidence type="ECO:0000313" key="2">
    <source>
        <dbReference type="Proteomes" id="UP001617714"/>
    </source>
</evidence>
<name>A0ABW8G0G9_9GAMM</name>
<dbReference type="Proteomes" id="UP001617714">
    <property type="component" value="Unassembled WGS sequence"/>
</dbReference>
<dbReference type="GeneID" id="90770184"/>
<evidence type="ECO:0000313" key="1">
    <source>
        <dbReference type="EMBL" id="MFJ5322427.1"/>
    </source>
</evidence>
<dbReference type="EMBL" id="JBIXKD010000014">
    <property type="protein sequence ID" value="MFJ5322427.1"/>
    <property type="molecule type" value="Genomic_DNA"/>
</dbReference>
<accession>A0ABW8G0G9</accession>
<dbReference type="RefSeq" id="WP_207784096.1">
    <property type="nucleotide sequence ID" value="NZ_CP046377.1"/>
</dbReference>
<sequence length="148" mass="16681">MSTSIFKMNNARVLFVSFLCLLLISCSTISPFNQRAYEQAVTIKVDALALMDKAATEPFGENQHEVILLKIQVEKAYEYARGLPKNEIVTKQWEIIKNPSSNSLGGFLVYWERNNTLSKTFVTEVKGVISNGFDQVIELESGKVKRSN</sequence>
<keyword evidence="2" id="KW-1185">Reference proteome</keyword>
<dbReference type="PROSITE" id="PS51257">
    <property type="entry name" value="PROKAR_LIPOPROTEIN"/>
    <property type="match status" value="1"/>
</dbReference>
<proteinExistence type="predicted"/>
<evidence type="ECO:0008006" key="3">
    <source>
        <dbReference type="Google" id="ProtNLM"/>
    </source>
</evidence>
<organism evidence="1 2">
    <name type="scientific">Pectobacterium parvum</name>
    <dbReference type="NCBI Taxonomy" id="2778550"/>
    <lineage>
        <taxon>Bacteria</taxon>
        <taxon>Pseudomonadati</taxon>
        <taxon>Pseudomonadota</taxon>
        <taxon>Gammaproteobacteria</taxon>
        <taxon>Enterobacterales</taxon>
        <taxon>Pectobacteriaceae</taxon>
        <taxon>Pectobacterium</taxon>
    </lineage>
</organism>
<gene>
    <name evidence="1" type="ORF">ACIPSN_13875</name>
</gene>
<reference evidence="1 2" key="1">
    <citation type="submission" date="2024-10" db="EMBL/GenBank/DDBJ databases">
        <authorList>
            <person name="Lu C.-H."/>
        </authorList>
    </citation>
    <scope>NUCLEOTIDE SEQUENCE [LARGE SCALE GENOMIC DNA]</scope>
    <source>
        <strain evidence="1 2">22QBSP01-2</strain>
    </source>
</reference>